<evidence type="ECO:0000313" key="3">
    <source>
        <dbReference type="EMBL" id="SDT81323.1"/>
    </source>
</evidence>
<dbReference type="Proteomes" id="UP000198688">
    <property type="component" value="Chromosome I"/>
</dbReference>
<feature type="transmembrane region" description="Helical" evidence="2">
    <location>
        <begin position="115"/>
        <end position="139"/>
    </location>
</feature>
<feature type="transmembrane region" description="Helical" evidence="2">
    <location>
        <begin position="411"/>
        <end position="430"/>
    </location>
</feature>
<evidence type="ECO:0000256" key="1">
    <source>
        <dbReference type="SAM" id="MobiDB-lite"/>
    </source>
</evidence>
<feature type="transmembrane region" description="Helical" evidence="2">
    <location>
        <begin position="558"/>
        <end position="578"/>
    </location>
</feature>
<proteinExistence type="predicted"/>
<keyword evidence="4" id="KW-1185">Reference proteome</keyword>
<name>A0A1H2DF14_9ACTN</name>
<keyword evidence="2" id="KW-1133">Transmembrane helix</keyword>
<reference evidence="3 4" key="1">
    <citation type="submission" date="2016-10" db="EMBL/GenBank/DDBJ databases">
        <authorList>
            <person name="de Groot N.N."/>
        </authorList>
    </citation>
    <scope>NUCLEOTIDE SEQUENCE [LARGE SCALE GENOMIC DNA]</scope>
    <source>
        <strain evidence="3 4">DSM 43941</strain>
    </source>
</reference>
<feature type="transmembrane region" description="Helical" evidence="2">
    <location>
        <begin position="151"/>
        <end position="173"/>
    </location>
</feature>
<feature type="transmembrane region" description="Helical" evidence="2">
    <location>
        <begin position="80"/>
        <end position="103"/>
    </location>
</feature>
<protein>
    <submittedName>
        <fullName evidence="3">Uncharacterized protein</fullName>
    </submittedName>
</protein>
<feature type="transmembrane region" description="Helical" evidence="2">
    <location>
        <begin position="436"/>
        <end position="458"/>
    </location>
</feature>
<keyword evidence="2" id="KW-0812">Transmembrane</keyword>
<evidence type="ECO:0000256" key="2">
    <source>
        <dbReference type="SAM" id="Phobius"/>
    </source>
</evidence>
<feature type="transmembrane region" description="Helical" evidence="2">
    <location>
        <begin position="334"/>
        <end position="358"/>
    </location>
</feature>
<feature type="transmembrane region" description="Helical" evidence="2">
    <location>
        <begin position="637"/>
        <end position="654"/>
    </location>
</feature>
<feature type="transmembrane region" description="Helical" evidence="2">
    <location>
        <begin position="378"/>
        <end position="399"/>
    </location>
</feature>
<feature type="region of interest" description="Disordered" evidence="1">
    <location>
        <begin position="657"/>
        <end position="678"/>
    </location>
</feature>
<dbReference type="RefSeq" id="WP_157752129.1">
    <property type="nucleotide sequence ID" value="NZ_BOMJ01000019.1"/>
</dbReference>
<feature type="transmembrane region" description="Helical" evidence="2">
    <location>
        <begin position="262"/>
        <end position="285"/>
    </location>
</feature>
<dbReference type="OrthoDB" id="3290504at2"/>
<gene>
    <name evidence="3" type="ORF">SAMN04489716_9585</name>
</gene>
<feature type="transmembrane region" description="Helical" evidence="2">
    <location>
        <begin position="499"/>
        <end position="519"/>
    </location>
</feature>
<accession>A0A1H2DF14</accession>
<sequence length="678" mass="69698">MILTRLTRWALRTAARRWPDGMREELLREWQAELTHLEQRPGTAGRRLGFALSLLTSPPVRDAAGVPRGWAEARSGLSPAVILMLAAIVGLGLTEAGQSYWFTLFSTFGDDSYGWWLRGTAIADAVVLTLWAVPIGFWLGRAQPMARDGRLGTAGPAVLAPLAMVPALVLPGISGDMRLTPTMETVLGVLAWTALSMVLGRAAVRAGRTRAVLLALAGVPLVATCAAALATVPLLITQGRDAAVASLILSGSSGIQPDAQGWIIQTGVMIGPFLAFGWLAAVYGLRAAAAPERPIRATTAADSPVRPAVASGSPLPVSGEAVAPEERAWPALPAVVPGAGLVAVLAGVLAWAYTVAYLTPAILVMAATAPMPGGDGEIFLWIAELRWTAILLTVLGAVIATAGRRSMPRAAILLAVGLFAAESVLLSHRILGAGGFRIALLTAAVLITAAWALAGPALPGIAAGVDRSRTAAAAIAAVGLGPLLYFQNTPPENHEFMPLGLPVTTVGVAAGLVLLGMITAAATSPRRPHPLVIALLVVVPIGLLVGLGVYFGNGASESFAGAGIALGLPLAVLVTALVRRHRPRRRGRTALLWSSLAVAAVPATIVLLYAAIMLLAFVPEILFKIDGTSYPADGLSVVPGAALLVLPAAVWLAGRPGGAPTTAPGPQPDSGPEPQLIA</sequence>
<feature type="transmembrane region" description="Helical" evidence="2">
    <location>
        <begin position="470"/>
        <end position="487"/>
    </location>
</feature>
<dbReference type="STRING" id="113562.SAMN04489716_9585"/>
<feature type="transmembrane region" description="Helical" evidence="2">
    <location>
        <begin position="590"/>
        <end position="617"/>
    </location>
</feature>
<organism evidence="3 4">
    <name type="scientific">Actinoplanes derwentensis</name>
    <dbReference type="NCBI Taxonomy" id="113562"/>
    <lineage>
        <taxon>Bacteria</taxon>
        <taxon>Bacillati</taxon>
        <taxon>Actinomycetota</taxon>
        <taxon>Actinomycetes</taxon>
        <taxon>Micromonosporales</taxon>
        <taxon>Micromonosporaceae</taxon>
        <taxon>Actinoplanes</taxon>
    </lineage>
</organism>
<dbReference type="AlphaFoldDB" id="A0A1H2DF14"/>
<feature type="transmembrane region" description="Helical" evidence="2">
    <location>
        <begin position="185"/>
        <end position="204"/>
    </location>
</feature>
<dbReference type="EMBL" id="LT629758">
    <property type="protein sequence ID" value="SDT81323.1"/>
    <property type="molecule type" value="Genomic_DNA"/>
</dbReference>
<feature type="transmembrane region" description="Helical" evidence="2">
    <location>
        <begin position="211"/>
        <end position="236"/>
    </location>
</feature>
<keyword evidence="2" id="KW-0472">Membrane</keyword>
<evidence type="ECO:0000313" key="4">
    <source>
        <dbReference type="Proteomes" id="UP000198688"/>
    </source>
</evidence>
<feature type="transmembrane region" description="Helical" evidence="2">
    <location>
        <begin position="531"/>
        <end position="552"/>
    </location>
</feature>